<protein>
    <submittedName>
        <fullName evidence="2">ATP-binding protein</fullName>
    </submittedName>
</protein>
<dbReference type="SMART" id="SM00382">
    <property type="entry name" value="AAA"/>
    <property type="match status" value="1"/>
</dbReference>
<reference evidence="2" key="1">
    <citation type="submission" date="2023-02" db="EMBL/GenBank/DDBJ databases">
        <title>Actinomadura rubrobrunea NBRC 14622.</title>
        <authorList>
            <person name="Ichikawa N."/>
            <person name="Sato H."/>
            <person name="Tonouchi N."/>
        </authorList>
    </citation>
    <scope>NUCLEOTIDE SEQUENCE</scope>
    <source>
        <strain evidence="2">NBRC 14622</strain>
    </source>
</reference>
<gene>
    <name evidence="2" type="ORF">Arub01_16460</name>
</gene>
<evidence type="ECO:0000259" key="1">
    <source>
        <dbReference type="SMART" id="SM00382"/>
    </source>
</evidence>
<dbReference type="Pfam" id="PF09848">
    <property type="entry name" value="SLFN-g3_helicase"/>
    <property type="match status" value="1"/>
</dbReference>
<dbReference type="Gene3D" id="3.40.50.300">
    <property type="entry name" value="P-loop containing nucleotide triphosphate hydrolases"/>
    <property type="match status" value="1"/>
</dbReference>
<comment type="caution">
    <text evidence="2">The sequence shown here is derived from an EMBL/GenBank/DDBJ whole genome shotgun (WGS) entry which is preliminary data.</text>
</comment>
<sequence length="618" mass="68927">MTAFRRTAKALLSPVEGKLSEILDEHLRMSAAVSASSAEKRSWDRSLPVLAHDLVEAGLDEVEMLIEYQLPLTSKRADVVLAGVDRRTGEDAYVVVELKQWSHARVWGQDEGRVLVECKPGDPQLHPSLQAKGYSDYLLDFLPALADRPDAVHAVAYLHNAARDDVLDLYDLVHDNRTRLFTRTTRGAFIDYLRDRFAPKPGAAAADRLLSKRVGPSKQLLEHAAAEIKHQKAYVLLAEQRLAYEMVLHKVDKARKGDSKSVVVITGGPGSGKSVIAVALLGELSHRGYEVLHATGSRSFTTTMRRHVAKGSSRMKAMFKYFNDFMTAEKNGLDVLICDEAHRIREVSATRFTPASQRTGRPQVDELIDAARVPVFLLDEHQNVRPGEMGTLRQIREHAARKGLDVQHISLDEQFRCGGSRKYEEWVLKLLGLDGGTPERWDGDDNFTVIMADSPHEMEAMLRGHLNSGRSARMTAGFCWPWSDPRNGTLVPDVVIGDWARPWNVRGDRAVGSAPPSALWATLDGGFEQVGCVYTAQGFEYDWNGVILGPDLVYRDGRLVTVRQASRDPALRKRDVSDAQADRLIRNTYKVLLTRGMMGTVLYSVDRETQEFLARLVG</sequence>
<dbReference type="CDD" id="cd00009">
    <property type="entry name" value="AAA"/>
    <property type="match status" value="1"/>
</dbReference>
<organism evidence="2 3">
    <name type="scientific">Actinomadura rubrobrunea</name>
    <dbReference type="NCBI Taxonomy" id="115335"/>
    <lineage>
        <taxon>Bacteria</taxon>
        <taxon>Bacillati</taxon>
        <taxon>Actinomycetota</taxon>
        <taxon>Actinomycetes</taxon>
        <taxon>Streptosporangiales</taxon>
        <taxon>Thermomonosporaceae</taxon>
        <taxon>Actinomadura</taxon>
    </lineage>
</organism>
<proteinExistence type="predicted"/>
<dbReference type="Proteomes" id="UP001165124">
    <property type="component" value="Unassembled WGS sequence"/>
</dbReference>
<dbReference type="EMBL" id="BSRZ01000002">
    <property type="protein sequence ID" value="GLW63402.1"/>
    <property type="molecule type" value="Genomic_DNA"/>
</dbReference>
<dbReference type="InterPro" id="IPR018647">
    <property type="entry name" value="SLFN_3-like_DNA/RNA_helicase"/>
</dbReference>
<dbReference type="InterPro" id="IPR003593">
    <property type="entry name" value="AAA+_ATPase"/>
</dbReference>
<dbReference type="GO" id="GO:0005524">
    <property type="term" value="F:ATP binding"/>
    <property type="evidence" value="ECO:0007669"/>
    <property type="project" value="UniProtKB-KW"/>
</dbReference>
<keyword evidence="2" id="KW-0067">ATP-binding</keyword>
<dbReference type="AlphaFoldDB" id="A0A9W6PV62"/>
<dbReference type="InterPro" id="IPR027417">
    <property type="entry name" value="P-loop_NTPase"/>
</dbReference>
<accession>A0A9W6PV62</accession>
<name>A0A9W6PV62_9ACTN</name>
<dbReference type="SUPFAM" id="SSF52540">
    <property type="entry name" value="P-loop containing nucleoside triphosphate hydrolases"/>
    <property type="match status" value="1"/>
</dbReference>
<keyword evidence="3" id="KW-1185">Reference proteome</keyword>
<feature type="domain" description="AAA+ ATPase" evidence="1">
    <location>
        <begin position="259"/>
        <end position="472"/>
    </location>
</feature>
<evidence type="ECO:0000313" key="2">
    <source>
        <dbReference type="EMBL" id="GLW63402.1"/>
    </source>
</evidence>
<evidence type="ECO:0000313" key="3">
    <source>
        <dbReference type="Proteomes" id="UP001165124"/>
    </source>
</evidence>
<keyword evidence="2" id="KW-0547">Nucleotide-binding</keyword>